<proteinExistence type="predicted"/>
<protein>
    <submittedName>
        <fullName evidence="2">XRE family transcriptional regulator</fullName>
    </submittedName>
</protein>
<dbReference type="KEGG" id="spla:CP981_37215"/>
<dbReference type="Pfam" id="PF13560">
    <property type="entry name" value="HTH_31"/>
    <property type="match status" value="1"/>
</dbReference>
<feature type="compositionally biased region" description="Basic residues" evidence="1">
    <location>
        <begin position="277"/>
        <end position="286"/>
    </location>
</feature>
<accession>A0AAE6TQV6</accession>
<evidence type="ECO:0000256" key="1">
    <source>
        <dbReference type="SAM" id="MobiDB-lite"/>
    </source>
</evidence>
<organism evidence="2 3">
    <name type="scientific">Streptomyces platensis</name>
    <dbReference type="NCBI Taxonomy" id="58346"/>
    <lineage>
        <taxon>Bacteria</taxon>
        <taxon>Bacillati</taxon>
        <taxon>Actinomycetota</taxon>
        <taxon>Actinomycetes</taxon>
        <taxon>Kitasatosporales</taxon>
        <taxon>Streptomycetaceae</taxon>
        <taxon>Streptomyces</taxon>
    </lineage>
</organism>
<evidence type="ECO:0000313" key="2">
    <source>
        <dbReference type="EMBL" id="QEV56477.1"/>
    </source>
</evidence>
<dbReference type="Proteomes" id="UP000325458">
    <property type="component" value="Chromosome"/>
</dbReference>
<feature type="region of interest" description="Disordered" evidence="1">
    <location>
        <begin position="267"/>
        <end position="319"/>
    </location>
</feature>
<name>A0AAE6TQV6_STRPT</name>
<gene>
    <name evidence="2" type="ORF">CP981_37215</name>
</gene>
<reference evidence="2 3" key="1">
    <citation type="submission" date="2017-09" db="EMBL/GenBank/DDBJ databases">
        <authorList>
            <person name="Lee N."/>
            <person name="Cho B.-K."/>
        </authorList>
    </citation>
    <scope>NUCLEOTIDE SEQUENCE [LARGE SCALE GENOMIC DNA]</scope>
    <source>
        <strain evidence="2 3">ATCC 23948</strain>
    </source>
</reference>
<dbReference type="EMBL" id="CP023691">
    <property type="protein sequence ID" value="QEV56477.1"/>
    <property type="molecule type" value="Genomic_DNA"/>
</dbReference>
<dbReference type="AlphaFoldDB" id="A0AAE6TQV6"/>
<evidence type="ECO:0000313" key="3">
    <source>
        <dbReference type="Proteomes" id="UP000325458"/>
    </source>
</evidence>
<feature type="compositionally biased region" description="Low complexity" evidence="1">
    <location>
        <begin position="297"/>
        <end position="319"/>
    </location>
</feature>
<sequence>MTVGRREAPIAQCDKALKVLVRWLRDHRTRARLSYAQLADRTRHPARPANARCSAATLARAASGHVMPKRRVVLAYATACGADPAEAERLWKRARYHESLNQGAEEPTPHIRYVRNSAELRAALVDLYRKDGCRPYQELEDISGGVLTHATVGRLISTKTRRPTGRPTRQFVVAFARACGVRDGVALDEWGQAWDRVEELRLGSHPMRRQPALQTRLRPDGIIEVLYADRDRLPDGQEVWHWNTANEVMARANQLAQTLTARELEAARNIRRLMPPTKKRMGKRSRTTAPPDRQRRAGNAAPAGNRRAAASSTGSSSGG</sequence>